<keyword evidence="2" id="KW-1185">Reference proteome</keyword>
<organism evidence="1 2">
    <name type="scientific">Hymenobacter gelipurpurascens</name>
    <dbReference type="NCBI Taxonomy" id="89968"/>
    <lineage>
        <taxon>Bacteria</taxon>
        <taxon>Pseudomonadati</taxon>
        <taxon>Bacteroidota</taxon>
        <taxon>Cytophagia</taxon>
        <taxon>Cytophagales</taxon>
        <taxon>Hymenobacteraceae</taxon>
        <taxon>Hymenobacter</taxon>
    </lineage>
</organism>
<evidence type="ECO:0000313" key="2">
    <source>
        <dbReference type="Proteomes" id="UP000198131"/>
    </source>
</evidence>
<name>A0A212T998_9BACT</name>
<evidence type="ECO:0000313" key="1">
    <source>
        <dbReference type="EMBL" id="SNC62440.1"/>
    </source>
</evidence>
<accession>A0A212T998</accession>
<sequence>MEPNPTPTMRELMPTGFIKELARRTGCKSASQLSGVISLENTGSRLWPAIEALAEETNPDGFARWQHAQQHATAA</sequence>
<dbReference type="OrthoDB" id="886813at2"/>
<dbReference type="EMBL" id="FYEW01000001">
    <property type="protein sequence ID" value="SNC62440.1"/>
    <property type="molecule type" value="Genomic_DNA"/>
</dbReference>
<protein>
    <submittedName>
        <fullName evidence="1">Uncharacterized protein</fullName>
    </submittedName>
</protein>
<dbReference type="RefSeq" id="WP_088841987.1">
    <property type="nucleotide sequence ID" value="NZ_FYEW01000001.1"/>
</dbReference>
<gene>
    <name evidence="1" type="ORF">SAMN06265337_0670</name>
</gene>
<proteinExistence type="predicted"/>
<dbReference type="Proteomes" id="UP000198131">
    <property type="component" value="Unassembled WGS sequence"/>
</dbReference>
<dbReference type="AlphaFoldDB" id="A0A212T998"/>
<reference evidence="2" key="1">
    <citation type="submission" date="2017-06" db="EMBL/GenBank/DDBJ databases">
        <authorList>
            <person name="Varghese N."/>
            <person name="Submissions S."/>
        </authorList>
    </citation>
    <scope>NUCLEOTIDE SEQUENCE [LARGE SCALE GENOMIC DNA]</scope>
    <source>
        <strain evidence="2">DSM 11116</strain>
    </source>
</reference>